<keyword evidence="1 3" id="KW-0436">Ligase</keyword>
<protein>
    <submittedName>
        <fullName evidence="3">Biotin--[acetyl-CoA-carboxylase] ligase</fullName>
        <ecNumber evidence="3">6.3.4.15</ecNumber>
    </submittedName>
</protein>
<dbReference type="InterPro" id="IPR004143">
    <property type="entry name" value="BPL_LPL_catalytic"/>
</dbReference>
<dbReference type="PANTHER" id="PTHR12835">
    <property type="entry name" value="BIOTIN PROTEIN LIGASE"/>
    <property type="match status" value="1"/>
</dbReference>
<comment type="caution">
    <text evidence="3">The sequence shown here is derived from an EMBL/GenBank/DDBJ whole genome shotgun (WGS) entry which is preliminary data.</text>
</comment>
<reference evidence="3 4" key="1">
    <citation type="submission" date="2024-10" db="EMBL/GenBank/DDBJ databases">
        <authorList>
            <person name="Ratan Roy A."/>
            <person name="Morales Sandoval P.H."/>
            <person name="De Los Santos Villalobos S."/>
            <person name="Chakraborty S."/>
            <person name="Mukherjee J."/>
        </authorList>
    </citation>
    <scope>NUCLEOTIDE SEQUENCE [LARGE SCALE GENOMIC DNA]</scope>
    <source>
        <strain evidence="3 4">S1</strain>
    </source>
</reference>
<proteinExistence type="predicted"/>
<dbReference type="InterPro" id="IPR045864">
    <property type="entry name" value="aa-tRNA-synth_II/BPL/LPL"/>
</dbReference>
<evidence type="ECO:0000259" key="2">
    <source>
        <dbReference type="PROSITE" id="PS51733"/>
    </source>
</evidence>
<dbReference type="Pfam" id="PF03099">
    <property type="entry name" value="BPL_LplA_LipB"/>
    <property type="match status" value="1"/>
</dbReference>
<sequence length="272" mass="29274">MDLHQLHQSLAAPAQSLGLERSLSLVHPQFHIHLFENLSSTNAKLWELLKADAPAGSVVIAQQQSAGRGQWGRTWESPLGGLYLSLALVPNLSVHQAHCLTQYSAWGIAAALRTLGIPVQIKWPNDLVVQSRKLGGILTETRIEAGLITQAVIGVGLNVTNPVPTIGINLATVLADFPVAALERLETVAALVLRGIVQGYQFHQKVDTVTFRKTYESLLINFGQTVNIDGHSGRVIGVSEQGSLRVRLAPTQHSDGDEIDMPPGAIALGYNT</sequence>
<dbReference type="EC" id="6.3.4.15" evidence="3"/>
<keyword evidence="4" id="KW-1185">Reference proteome</keyword>
<dbReference type="Proteomes" id="UP001600165">
    <property type="component" value="Unassembled WGS sequence"/>
</dbReference>
<accession>A0ABW6IFN1</accession>
<gene>
    <name evidence="3" type="ORF">ACFVKH_07900</name>
</gene>
<evidence type="ECO:0000313" key="3">
    <source>
        <dbReference type="EMBL" id="MFE4106194.1"/>
    </source>
</evidence>
<dbReference type="PANTHER" id="PTHR12835:SF5">
    <property type="entry name" value="BIOTIN--PROTEIN LIGASE"/>
    <property type="match status" value="1"/>
</dbReference>
<dbReference type="InterPro" id="IPR004408">
    <property type="entry name" value="Biotin_CoA_COase_ligase"/>
</dbReference>
<dbReference type="EMBL" id="JBHZOL010000055">
    <property type="protein sequence ID" value="MFE4106194.1"/>
    <property type="molecule type" value="Genomic_DNA"/>
</dbReference>
<dbReference type="CDD" id="cd16442">
    <property type="entry name" value="BPL"/>
    <property type="match status" value="1"/>
</dbReference>
<organism evidence="3 4">
    <name type="scientific">Almyronema epifaneia S1</name>
    <dbReference type="NCBI Taxonomy" id="2991925"/>
    <lineage>
        <taxon>Bacteria</taxon>
        <taxon>Bacillati</taxon>
        <taxon>Cyanobacteriota</taxon>
        <taxon>Cyanophyceae</taxon>
        <taxon>Nodosilineales</taxon>
        <taxon>Nodosilineaceae</taxon>
        <taxon>Almyronema</taxon>
        <taxon>Almyronema epifaneia</taxon>
    </lineage>
</organism>
<dbReference type="NCBIfam" id="TIGR00121">
    <property type="entry name" value="birA_ligase"/>
    <property type="match status" value="1"/>
</dbReference>
<evidence type="ECO:0000313" key="4">
    <source>
        <dbReference type="Proteomes" id="UP001600165"/>
    </source>
</evidence>
<dbReference type="Gene3D" id="3.30.930.10">
    <property type="entry name" value="Bira Bifunctional Protein, Domain 2"/>
    <property type="match status" value="1"/>
</dbReference>
<dbReference type="PROSITE" id="PS51733">
    <property type="entry name" value="BPL_LPL_CATALYTIC"/>
    <property type="match status" value="1"/>
</dbReference>
<feature type="domain" description="BPL/LPL catalytic" evidence="2">
    <location>
        <begin position="16"/>
        <end position="219"/>
    </location>
</feature>
<evidence type="ECO:0000256" key="1">
    <source>
        <dbReference type="ARBA" id="ARBA00022598"/>
    </source>
</evidence>
<dbReference type="GO" id="GO:0004077">
    <property type="term" value="F:biotin--[biotin carboxyl-carrier protein] ligase activity"/>
    <property type="evidence" value="ECO:0007669"/>
    <property type="project" value="UniProtKB-EC"/>
</dbReference>
<dbReference type="SUPFAM" id="SSF55681">
    <property type="entry name" value="Class II aaRS and biotin synthetases"/>
    <property type="match status" value="1"/>
</dbReference>
<name>A0ABW6IFN1_9CYAN</name>